<dbReference type="AlphaFoldDB" id="A0A1I4WDL9"/>
<protein>
    <submittedName>
        <fullName evidence="1">Uncharacterized protein</fullName>
    </submittedName>
</protein>
<sequence>MYLGVNVEGLEAYGIPRNNKVPLVSMPLMRLRRVSSMGCDLLNAEILFVK</sequence>
<dbReference type="EMBL" id="FOUB01000106">
    <property type="protein sequence ID" value="SFN11487.1"/>
    <property type="molecule type" value="Genomic_DNA"/>
</dbReference>
<evidence type="ECO:0000313" key="1">
    <source>
        <dbReference type="EMBL" id="SFN11487.1"/>
    </source>
</evidence>
<name>A0A1I4WDL9_9PROT</name>
<accession>A0A1I4WDL9</accession>
<organism evidence="1 2">
    <name type="scientific">Nitrosomonas communis</name>
    <dbReference type="NCBI Taxonomy" id="44574"/>
    <lineage>
        <taxon>Bacteria</taxon>
        <taxon>Pseudomonadati</taxon>
        <taxon>Pseudomonadota</taxon>
        <taxon>Betaproteobacteria</taxon>
        <taxon>Nitrosomonadales</taxon>
        <taxon>Nitrosomonadaceae</taxon>
        <taxon>Nitrosomonas</taxon>
    </lineage>
</organism>
<keyword evidence="2" id="KW-1185">Reference proteome</keyword>
<evidence type="ECO:0000313" key="2">
    <source>
        <dbReference type="Proteomes" id="UP000183287"/>
    </source>
</evidence>
<dbReference type="Proteomes" id="UP000183287">
    <property type="component" value="Unassembled WGS sequence"/>
</dbReference>
<reference evidence="2" key="1">
    <citation type="submission" date="2016-10" db="EMBL/GenBank/DDBJ databases">
        <authorList>
            <person name="Varghese N."/>
            <person name="Submissions S."/>
        </authorList>
    </citation>
    <scope>NUCLEOTIDE SEQUENCE [LARGE SCALE GENOMIC DNA]</scope>
    <source>
        <strain evidence="2">Nm44</strain>
    </source>
</reference>
<gene>
    <name evidence="1" type="ORF">SAMN05421863_11061</name>
</gene>
<proteinExistence type="predicted"/>